<keyword evidence="3" id="KW-1185">Reference proteome</keyword>
<keyword evidence="1" id="KW-1133">Transmembrane helix</keyword>
<evidence type="ECO:0000313" key="2">
    <source>
        <dbReference type="EMBL" id="MBB6733956.1"/>
    </source>
</evidence>
<dbReference type="AlphaFoldDB" id="A0A7X0VXF2"/>
<feature type="transmembrane region" description="Helical" evidence="1">
    <location>
        <begin position="99"/>
        <end position="118"/>
    </location>
</feature>
<evidence type="ECO:0000256" key="1">
    <source>
        <dbReference type="SAM" id="Phobius"/>
    </source>
</evidence>
<proteinExistence type="predicted"/>
<feature type="transmembrane region" description="Helical" evidence="1">
    <location>
        <begin position="151"/>
        <end position="173"/>
    </location>
</feature>
<protein>
    <submittedName>
        <fullName evidence="2">DUF3995 domain-containing protein</fullName>
    </submittedName>
</protein>
<gene>
    <name evidence="2" type="ORF">H7C18_23815</name>
</gene>
<accession>A0A7X0VXF2</accession>
<dbReference type="EMBL" id="JACJVO010000031">
    <property type="protein sequence ID" value="MBB6733956.1"/>
    <property type="molecule type" value="Genomic_DNA"/>
</dbReference>
<feature type="transmembrane region" description="Helical" evidence="1">
    <location>
        <begin position="59"/>
        <end position="78"/>
    </location>
</feature>
<feature type="transmembrane region" description="Helical" evidence="1">
    <location>
        <begin position="185"/>
        <end position="206"/>
    </location>
</feature>
<reference evidence="2 3" key="1">
    <citation type="submission" date="2020-08" db="EMBL/GenBank/DDBJ databases">
        <title>Cohnella phylogeny.</title>
        <authorList>
            <person name="Dunlap C."/>
        </authorList>
    </citation>
    <scope>NUCLEOTIDE SEQUENCE [LARGE SCALE GENOMIC DNA]</scope>
    <source>
        <strain evidence="2 3">CBP 2801</strain>
    </source>
</reference>
<name>A0A7X0VXF2_9BACL</name>
<feature type="transmembrane region" description="Helical" evidence="1">
    <location>
        <begin position="20"/>
        <end position="39"/>
    </location>
</feature>
<organism evidence="2 3">
    <name type="scientific">Cohnella zeiphila</name>
    <dbReference type="NCBI Taxonomy" id="2761120"/>
    <lineage>
        <taxon>Bacteria</taxon>
        <taxon>Bacillati</taxon>
        <taxon>Bacillota</taxon>
        <taxon>Bacilli</taxon>
        <taxon>Bacillales</taxon>
        <taxon>Paenibacillaceae</taxon>
        <taxon>Cohnella</taxon>
    </lineage>
</organism>
<dbReference type="Proteomes" id="UP000564644">
    <property type="component" value="Unassembled WGS sequence"/>
</dbReference>
<dbReference type="RefSeq" id="WP_185131605.1">
    <property type="nucleotide sequence ID" value="NZ_JACJVO010000031.1"/>
</dbReference>
<keyword evidence="1" id="KW-0472">Membrane</keyword>
<comment type="caution">
    <text evidence="2">The sequence shown here is derived from an EMBL/GenBank/DDBJ whole genome shotgun (WGS) entry which is preliminary data.</text>
</comment>
<evidence type="ECO:0000313" key="3">
    <source>
        <dbReference type="Proteomes" id="UP000564644"/>
    </source>
</evidence>
<keyword evidence="1" id="KW-0812">Transmembrane</keyword>
<sequence length="207" mass="22529">MSQRNHSFADFPRISAWPVYAGCAWALLYAVLIRFYQAAGGTIGLPGTIHDPDAFRQASYNAGVAITVCAFILLALANPGRRALFPRIPWIGRRRVQRFALLAPTLFFSCILLAHGVAGMLRNVLFLTGSISIDLPLFDTVNLRLFSLWDLLVYELWFLIMGVLSGLAAAHYAQSSGVSPSAIRVGALLYSLVSLLASALLLYAVLA</sequence>